<comment type="caution">
    <text evidence="9">The sequence shown here is derived from an EMBL/GenBank/DDBJ whole genome shotgun (WGS) entry which is preliminary data.</text>
</comment>
<dbReference type="GO" id="GO:1990281">
    <property type="term" value="C:efflux pump complex"/>
    <property type="evidence" value="ECO:0007669"/>
    <property type="project" value="TreeGrafter"/>
</dbReference>
<keyword evidence="3" id="KW-0813">Transport</keyword>
<keyword evidence="8" id="KW-0732">Signal</keyword>
<protein>
    <submittedName>
        <fullName evidence="9">TolC family protein</fullName>
    </submittedName>
</protein>
<evidence type="ECO:0000256" key="4">
    <source>
        <dbReference type="ARBA" id="ARBA00022452"/>
    </source>
</evidence>
<dbReference type="SUPFAM" id="SSF56954">
    <property type="entry name" value="Outer membrane efflux proteins (OEP)"/>
    <property type="match status" value="1"/>
</dbReference>
<dbReference type="GO" id="GO:0015288">
    <property type="term" value="F:porin activity"/>
    <property type="evidence" value="ECO:0007669"/>
    <property type="project" value="TreeGrafter"/>
</dbReference>
<evidence type="ECO:0000256" key="8">
    <source>
        <dbReference type="SAM" id="SignalP"/>
    </source>
</evidence>
<accession>A0A3E1NCP4</accession>
<sequence>MVKQYAIRLLLLSLAGGASISISKAQVLTLKDAVQTALSNYASIKAKNNYLNASKSNVTAAQRDALPDFTLSAQQDYGTINGTTGPLYGYRGLSVASSGPALAHQNWNSAFGALYLANINWDFYAFGKAKEKIKVYQQAVARDASDLEQEKFQQEVRVAGAYLNLLAAQRIVLSQQRNLDRAQSFQLVVTARAKSGLNAGVDSSLANAEVSNAKIALTRAIDQQQQQASELSELLGTGPATAYTLDTLFVTRIPTTAYDSAAQSQLANHPVLQFYKRRIDLSNEQAKYLRTFNYPVFSLFGVLQDRASGFDYDYGAANPGGYTHNYFDGISPTRANYLIGVGVTWNLTSPLRVKHQVASQLWTSRALQDEYELINQRLKTQESLSQTKMRNALDNYTEAPIQVKASSDAYLQKSVLYKNGLSNIVDVTQALYALNRAETDRDIAYNNVWQALLLKAASAGDFNLFISQF</sequence>
<keyword evidence="5" id="KW-0812">Transmembrane</keyword>
<dbReference type="PANTHER" id="PTHR30026">
    <property type="entry name" value="OUTER MEMBRANE PROTEIN TOLC"/>
    <property type="match status" value="1"/>
</dbReference>
<keyword evidence="10" id="KW-1185">Reference proteome</keyword>
<dbReference type="GO" id="GO:0015562">
    <property type="term" value="F:efflux transmembrane transporter activity"/>
    <property type="evidence" value="ECO:0007669"/>
    <property type="project" value="InterPro"/>
</dbReference>
<feature type="signal peptide" evidence="8">
    <location>
        <begin position="1"/>
        <end position="25"/>
    </location>
</feature>
<dbReference type="AlphaFoldDB" id="A0A3E1NCP4"/>
<dbReference type="PANTHER" id="PTHR30026:SF20">
    <property type="entry name" value="OUTER MEMBRANE PROTEIN TOLC"/>
    <property type="match status" value="1"/>
</dbReference>
<organism evidence="9 10">
    <name type="scientific">Deminuibacter soli</name>
    <dbReference type="NCBI Taxonomy" id="2291815"/>
    <lineage>
        <taxon>Bacteria</taxon>
        <taxon>Pseudomonadati</taxon>
        <taxon>Bacteroidota</taxon>
        <taxon>Chitinophagia</taxon>
        <taxon>Chitinophagales</taxon>
        <taxon>Chitinophagaceae</taxon>
        <taxon>Deminuibacter</taxon>
    </lineage>
</organism>
<feature type="chain" id="PRO_5017737631" evidence="8">
    <location>
        <begin position="26"/>
        <end position="469"/>
    </location>
</feature>
<comment type="similarity">
    <text evidence="2">Belongs to the outer membrane factor (OMF) (TC 1.B.17) family.</text>
</comment>
<dbReference type="Proteomes" id="UP000261284">
    <property type="component" value="Unassembled WGS sequence"/>
</dbReference>
<reference evidence="9 10" key="1">
    <citation type="submission" date="2018-08" db="EMBL/GenBank/DDBJ databases">
        <title>Chitinophagaceae sp. K23C18032701, a novel bacterium isolated from forest soil.</title>
        <authorList>
            <person name="Wang C."/>
        </authorList>
    </citation>
    <scope>NUCLEOTIDE SEQUENCE [LARGE SCALE GENOMIC DNA]</scope>
    <source>
        <strain evidence="9 10">K23C18032701</strain>
    </source>
</reference>
<evidence type="ECO:0000256" key="1">
    <source>
        <dbReference type="ARBA" id="ARBA00004442"/>
    </source>
</evidence>
<dbReference type="Gene3D" id="1.20.1600.10">
    <property type="entry name" value="Outer membrane efflux proteins (OEP)"/>
    <property type="match status" value="1"/>
</dbReference>
<evidence type="ECO:0000256" key="5">
    <source>
        <dbReference type="ARBA" id="ARBA00022692"/>
    </source>
</evidence>
<dbReference type="RefSeq" id="WP_116849897.1">
    <property type="nucleotide sequence ID" value="NZ_QTJU01000019.1"/>
</dbReference>
<evidence type="ECO:0000256" key="2">
    <source>
        <dbReference type="ARBA" id="ARBA00007613"/>
    </source>
</evidence>
<keyword evidence="4" id="KW-1134">Transmembrane beta strand</keyword>
<keyword evidence="6" id="KW-0472">Membrane</keyword>
<evidence type="ECO:0000313" key="9">
    <source>
        <dbReference type="EMBL" id="RFM25584.1"/>
    </source>
</evidence>
<gene>
    <name evidence="9" type="ORF">DXN05_24205</name>
</gene>
<evidence type="ECO:0000256" key="6">
    <source>
        <dbReference type="ARBA" id="ARBA00023136"/>
    </source>
</evidence>
<keyword evidence="7" id="KW-0998">Cell outer membrane</keyword>
<dbReference type="EMBL" id="QTJU01000019">
    <property type="protein sequence ID" value="RFM25584.1"/>
    <property type="molecule type" value="Genomic_DNA"/>
</dbReference>
<evidence type="ECO:0000256" key="7">
    <source>
        <dbReference type="ARBA" id="ARBA00023237"/>
    </source>
</evidence>
<dbReference type="GO" id="GO:0009279">
    <property type="term" value="C:cell outer membrane"/>
    <property type="evidence" value="ECO:0007669"/>
    <property type="project" value="UniProtKB-SubCell"/>
</dbReference>
<comment type="subcellular location">
    <subcellularLocation>
        <location evidence="1">Cell outer membrane</location>
    </subcellularLocation>
</comment>
<name>A0A3E1NCP4_9BACT</name>
<dbReference type="Pfam" id="PF02321">
    <property type="entry name" value="OEP"/>
    <property type="match status" value="1"/>
</dbReference>
<proteinExistence type="inferred from homology"/>
<dbReference type="InterPro" id="IPR051906">
    <property type="entry name" value="TolC-like"/>
</dbReference>
<evidence type="ECO:0000256" key="3">
    <source>
        <dbReference type="ARBA" id="ARBA00022448"/>
    </source>
</evidence>
<dbReference type="InterPro" id="IPR003423">
    <property type="entry name" value="OMP_efflux"/>
</dbReference>
<evidence type="ECO:0000313" key="10">
    <source>
        <dbReference type="Proteomes" id="UP000261284"/>
    </source>
</evidence>
<dbReference type="OrthoDB" id="654853at2"/>